<keyword evidence="1" id="KW-1133">Transmembrane helix</keyword>
<feature type="transmembrane region" description="Helical" evidence="1">
    <location>
        <begin position="85"/>
        <end position="104"/>
    </location>
</feature>
<proteinExistence type="predicted"/>
<keyword evidence="1" id="KW-0472">Membrane</keyword>
<evidence type="ECO:0000313" key="3">
    <source>
        <dbReference type="Proteomes" id="UP001151760"/>
    </source>
</evidence>
<evidence type="ECO:0000256" key="1">
    <source>
        <dbReference type="SAM" id="Phobius"/>
    </source>
</evidence>
<comment type="caution">
    <text evidence="2">The sequence shown here is derived from an EMBL/GenBank/DDBJ whole genome shotgun (WGS) entry which is preliminary data.</text>
</comment>
<reference evidence="2" key="2">
    <citation type="submission" date="2022-01" db="EMBL/GenBank/DDBJ databases">
        <authorList>
            <person name="Yamashiro T."/>
            <person name="Shiraishi A."/>
            <person name="Satake H."/>
            <person name="Nakayama K."/>
        </authorList>
    </citation>
    <scope>NUCLEOTIDE SEQUENCE</scope>
</reference>
<gene>
    <name evidence="2" type="ORF">Tco_1123888</name>
</gene>
<reference evidence="2" key="1">
    <citation type="journal article" date="2022" name="Int. J. Mol. Sci.">
        <title>Draft Genome of Tanacetum Coccineum: Genomic Comparison of Closely Related Tanacetum-Family Plants.</title>
        <authorList>
            <person name="Yamashiro T."/>
            <person name="Shiraishi A."/>
            <person name="Nakayama K."/>
            <person name="Satake H."/>
        </authorList>
    </citation>
    <scope>NUCLEOTIDE SEQUENCE</scope>
</reference>
<dbReference type="Proteomes" id="UP001151760">
    <property type="component" value="Unassembled WGS sequence"/>
</dbReference>
<protein>
    <submittedName>
        <fullName evidence="2">Uncharacterized protein</fullName>
    </submittedName>
</protein>
<keyword evidence="1" id="KW-0812">Transmembrane</keyword>
<sequence>MLLKLRANTKIIVPLINRLKVEYWDDVEDLIKDDEIEIDMESGAFTPDMEAIVKAEQESSQCRDFVFRAVLDSKEIKERSTAKGIMVKGYIIGYVWYVAMVSWLDDGGGDGDGDGDGDGVGNLVDNDTAL</sequence>
<accession>A0ABQ5J7L7</accession>
<keyword evidence="3" id="KW-1185">Reference proteome</keyword>
<dbReference type="EMBL" id="BQNB010021541">
    <property type="protein sequence ID" value="GJU07458.1"/>
    <property type="molecule type" value="Genomic_DNA"/>
</dbReference>
<name>A0ABQ5J7L7_9ASTR</name>
<evidence type="ECO:0000313" key="2">
    <source>
        <dbReference type="EMBL" id="GJU07458.1"/>
    </source>
</evidence>
<organism evidence="2 3">
    <name type="scientific">Tanacetum coccineum</name>
    <dbReference type="NCBI Taxonomy" id="301880"/>
    <lineage>
        <taxon>Eukaryota</taxon>
        <taxon>Viridiplantae</taxon>
        <taxon>Streptophyta</taxon>
        <taxon>Embryophyta</taxon>
        <taxon>Tracheophyta</taxon>
        <taxon>Spermatophyta</taxon>
        <taxon>Magnoliopsida</taxon>
        <taxon>eudicotyledons</taxon>
        <taxon>Gunneridae</taxon>
        <taxon>Pentapetalae</taxon>
        <taxon>asterids</taxon>
        <taxon>campanulids</taxon>
        <taxon>Asterales</taxon>
        <taxon>Asteraceae</taxon>
        <taxon>Asteroideae</taxon>
        <taxon>Anthemideae</taxon>
        <taxon>Anthemidinae</taxon>
        <taxon>Tanacetum</taxon>
    </lineage>
</organism>